<dbReference type="AlphaFoldDB" id="A0A1I3B9A8"/>
<feature type="transmembrane region" description="Helical" evidence="8">
    <location>
        <begin position="178"/>
        <end position="200"/>
    </location>
</feature>
<dbReference type="PANTHER" id="PTHR30294">
    <property type="entry name" value="MEMBRANE COMPONENT OF ABC TRANSPORTER YHHJ-RELATED"/>
    <property type="match status" value="1"/>
</dbReference>
<evidence type="ECO:0000256" key="3">
    <source>
        <dbReference type="ARBA" id="ARBA00022448"/>
    </source>
</evidence>
<dbReference type="InterPro" id="IPR047817">
    <property type="entry name" value="ABC2_TM_bact-type"/>
</dbReference>
<dbReference type="InterPro" id="IPR013525">
    <property type="entry name" value="ABC2_TM"/>
</dbReference>
<keyword evidence="6 8" id="KW-1133">Transmembrane helix</keyword>
<evidence type="ECO:0000313" key="10">
    <source>
        <dbReference type="EMBL" id="SFH58895.1"/>
    </source>
</evidence>
<comment type="subcellular location">
    <subcellularLocation>
        <location evidence="1">Cell membrane</location>
        <topology evidence="1">Multi-pass membrane protein</topology>
    </subcellularLocation>
</comment>
<proteinExistence type="inferred from homology"/>
<feature type="transmembrane region" description="Helical" evidence="8">
    <location>
        <begin position="258"/>
        <end position="280"/>
    </location>
</feature>
<dbReference type="PROSITE" id="PS51012">
    <property type="entry name" value="ABC_TM2"/>
    <property type="match status" value="1"/>
</dbReference>
<dbReference type="PANTHER" id="PTHR30294:SF45">
    <property type="entry name" value="LINEARMYCIN RESISTANCE PERMEASE PROTEIN LNRN"/>
    <property type="match status" value="1"/>
</dbReference>
<keyword evidence="4" id="KW-1003">Cell membrane</keyword>
<gene>
    <name evidence="10" type="ORF">SAMN05192551_101669</name>
</gene>
<comment type="similarity">
    <text evidence="2">Belongs to the ABC-2 integral membrane protein family.</text>
</comment>
<evidence type="ECO:0000256" key="6">
    <source>
        <dbReference type="ARBA" id="ARBA00022989"/>
    </source>
</evidence>
<dbReference type="GO" id="GO:0140359">
    <property type="term" value="F:ABC-type transporter activity"/>
    <property type="evidence" value="ECO:0007669"/>
    <property type="project" value="InterPro"/>
</dbReference>
<feature type="transmembrane region" description="Helical" evidence="8">
    <location>
        <begin position="287"/>
        <end position="306"/>
    </location>
</feature>
<name>A0A1I3B9A8_9FIRM</name>
<sequence length="369" mass="41255">MTILKNCFKRMFRSKLSLLLILVLPPLMISLLFGVAISETSAIHVGFVDQDQSLLTKQLKEFIGNNAAITMLQEEEINQVLSEGKVSLVLKSEKGFTEELISGKDPVLYSYKIQESDSVISVQLVADAYIRAAKNLAIVVEGNSNKFYEGLRLYQEGPLDLEIIQSNGVDSGTNEKTIFSMGILGMNMLFLSVYSSIYLLNDRENKTFYRVQISPLQQWNYMLQNILGFLVIMLIQMSSVFFISSFVLDLYLGVNVPALFIVMSVFAVVCVAFGVAVGSLSKNKRQAGATASMVITPMAMIGGMLWPREIMPEILQHVGLFLPTTWLMDAVAHVVINGRLLDVVWELSILLLFSITMFLLGNWRKTTQF</sequence>
<keyword evidence="3" id="KW-0813">Transport</keyword>
<evidence type="ECO:0000256" key="5">
    <source>
        <dbReference type="ARBA" id="ARBA00022692"/>
    </source>
</evidence>
<dbReference type="Pfam" id="PF12698">
    <property type="entry name" value="ABC2_membrane_3"/>
    <property type="match status" value="1"/>
</dbReference>
<evidence type="ECO:0000259" key="9">
    <source>
        <dbReference type="PROSITE" id="PS51012"/>
    </source>
</evidence>
<keyword evidence="7 8" id="KW-0472">Membrane</keyword>
<dbReference type="STRING" id="69895.SAMN05192551_101669"/>
<accession>A0A1I3B9A8</accession>
<keyword evidence="5 8" id="KW-0812">Transmembrane</keyword>
<evidence type="ECO:0000256" key="7">
    <source>
        <dbReference type="ARBA" id="ARBA00023136"/>
    </source>
</evidence>
<dbReference type="Proteomes" id="UP000199287">
    <property type="component" value="Unassembled WGS sequence"/>
</dbReference>
<dbReference type="Gene3D" id="3.40.1710.10">
    <property type="entry name" value="abc type-2 transporter like domain"/>
    <property type="match status" value="1"/>
</dbReference>
<evidence type="ECO:0000256" key="4">
    <source>
        <dbReference type="ARBA" id="ARBA00022475"/>
    </source>
</evidence>
<dbReference type="GO" id="GO:0005886">
    <property type="term" value="C:plasma membrane"/>
    <property type="evidence" value="ECO:0007669"/>
    <property type="project" value="UniProtKB-SubCell"/>
</dbReference>
<evidence type="ECO:0000256" key="8">
    <source>
        <dbReference type="SAM" id="Phobius"/>
    </source>
</evidence>
<dbReference type="EMBL" id="FOQA01000001">
    <property type="protein sequence ID" value="SFH58895.1"/>
    <property type="molecule type" value="Genomic_DNA"/>
</dbReference>
<reference evidence="11" key="1">
    <citation type="submission" date="2016-10" db="EMBL/GenBank/DDBJ databases">
        <authorList>
            <person name="Varghese N."/>
            <person name="Submissions S."/>
        </authorList>
    </citation>
    <scope>NUCLEOTIDE SEQUENCE [LARGE SCALE GENOMIC DNA]</scope>
    <source>
        <strain evidence="11">Z-7934</strain>
    </source>
</reference>
<keyword evidence="11" id="KW-1185">Reference proteome</keyword>
<dbReference type="InterPro" id="IPR051449">
    <property type="entry name" value="ABC-2_transporter_component"/>
</dbReference>
<protein>
    <submittedName>
        <fullName evidence="10">ABC-2 type transport system permease protein</fullName>
    </submittedName>
</protein>
<dbReference type="OrthoDB" id="266913at2"/>
<evidence type="ECO:0000256" key="2">
    <source>
        <dbReference type="ARBA" id="ARBA00007783"/>
    </source>
</evidence>
<feature type="transmembrane region" description="Helical" evidence="8">
    <location>
        <begin position="221"/>
        <end position="246"/>
    </location>
</feature>
<organism evidence="10 11">
    <name type="scientific">Tindallia magadiensis</name>
    <dbReference type="NCBI Taxonomy" id="69895"/>
    <lineage>
        <taxon>Bacteria</taxon>
        <taxon>Bacillati</taxon>
        <taxon>Bacillota</taxon>
        <taxon>Clostridia</taxon>
        <taxon>Peptostreptococcales</taxon>
        <taxon>Tindalliaceae</taxon>
        <taxon>Tindallia</taxon>
    </lineage>
</organism>
<dbReference type="RefSeq" id="WP_093369670.1">
    <property type="nucleotide sequence ID" value="NZ_FOQA01000001.1"/>
</dbReference>
<feature type="transmembrane region" description="Helical" evidence="8">
    <location>
        <begin position="343"/>
        <end position="363"/>
    </location>
</feature>
<evidence type="ECO:0000313" key="11">
    <source>
        <dbReference type="Proteomes" id="UP000199287"/>
    </source>
</evidence>
<evidence type="ECO:0000256" key="1">
    <source>
        <dbReference type="ARBA" id="ARBA00004651"/>
    </source>
</evidence>
<feature type="domain" description="ABC transmembrane type-2" evidence="9">
    <location>
        <begin position="145"/>
        <end position="368"/>
    </location>
</feature>